<keyword evidence="5 9" id="KW-0547">Nucleotide-binding</keyword>
<comment type="cofactor">
    <cofactor evidence="1 9">
        <name>Mg(2+)</name>
        <dbReference type="ChEBI" id="CHEBI:18420"/>
    </cofactor>
</comment>
<evidence type="ECO:0000256" key="5">
    <source>
        <dbReference type="ARBA" id="ARBA00022741"/>
    </source>
</evidence>
<keyword evidence="7 9" id="KW-0460">Magnesium</keyword>
<dbReference type="Gene3D" id="3.40.50.300">
    <property type="entry name" value="P-loop containing nucleotide triphosphate hydrolases"/>
    <property type="match status" value="1"/>
</dbReference>
<keyword evidence="8 9" id="KW-0315">Glutamine amidotransferase</keyword>
<evidence type="ECO:0000256" key="3">
    <source>
        <dbReference type="ARBA" id="ARBA00022573"/>
    </source>
</evidence>
<dbReference type="GO" id="GO:0009236">
    <property type="term" value="P:cobalamin biosynthetic process"/>
    <property type="evidence" value="ECO:0007669"/>
    <property type="project" value="UniProtKB-UniRule"/>
</dbReference>
<feature type="site" description="Increases nucleophilicity of active site Cys" evidence="9">
    <location>
        <position position="414"/>
    </location>
</feature>
<keyword evidence="13" id="KW-1185">Reference proteome</keyword>
<evidence type="ECO:0000256" key="7">
    <source>
        <dbReference type="ARBA" id="ARBA00022842"/>
    </source>
</evidence>
<dbReference type="Pfam" id="PF07685">
    <property type="entry name" value="GATase_3"/>
    <property type="match status" value="1"/>
</dbReference>
<keyword evidence="3 9" id="KW-0169">Cobalamin biosynthesis</keyword>
<keyword evidence="4 9" id="KW-0436">Ligase</keyword>
<comment type="domain">
    <text evidence="9">Comprises of two domains. The C-terminal domain contains the binding site for glutamine and catalyzes the hydrolysis of this substrate to glutamate and ammonia. The N-terminal domain is anticipated to bind ATP and cobyrinate and catalyzes the ultimate synthesis of the diamide product. The ammonia produced via the glutaminase domain is probably translocated to the adjacent domain via a molecular tunnel, where it reacts with an activated intermediate.</text>
</comment>
<dbReference type="GO" id="GO:0042242">
    <property type="term" value="F:cobyrinic acid a,c-diamide synthase activity"/>
    <property type="evidence" value="ECO:0007669"/>
    <property type="project" value="UniProtKB-UniRule"/>
</dbReference>
<keyword evidence="6 9" id="KW-0067">ATP-binding</keyword>
<comment type="catalytic activity">
    <reaction evidence="9">
        <text>cob(II)yrinate + 2 L-glutamine + 2 ATP + 2 H2O = cob(II)yrinate a,c diamide + 2 L-glutamate + 2 ADP + 2 phosphate + 2 H(+)</text>
        <dbReference type="Rhea" id="RHEA:26289"/>
        <dbReference type="ChEBI" id="CHEBI:15377"/>
        <dbReference type="ChEBI" id="CHEBI:15378"/>
        <dbReference type="ChEBI" id="CHEBI:29985"/>
        <dbReference type="ChEBI" id="CHEBI:30616"/>
        <dbReference type="ChEBI" id="CHEBI:43474"/>
        <dbReference type="ChEBI" id="CHEBI:58359"/>
        <dbReference type="ChEBI" id="CHEBI:58537"/>
        <dbReference type="ChEBI" id="CHEBI:58894"/>
        <dbReference type="ChEBI" id="CHEBI:456216"/>
        <dbReference type="EC" id="6.3.5.11"/>
    </reaction>
</comment>
<evidence type="ECO:0000256" key="9">
    <source>
        <dbReference type="HAMAP-Rule" id="MF_00027"/>
    </source>
</evidence>
<dbReference type="NCBIfam" id="TIGR00379">
    <property type="entry name" value="cobB"/>
    <property type="match status" value="1"/>
</dbReference>
<evidence type="ECO:0000256" key="2">
    <source>
        <dbReference type="ARBA" id="ARBA00006205"/>
    </source>
</evidence>
<organism evidence="12 13">
    <name type="scientific">Candidatus Thiodictyon syntrophicum</name>
    <dbReference type="NCBI Taxonomy" id="1166950"/>
    <lineage>
        <taxon>Bacteria</taxon>
        <taxon>Pseudomonadati</taxon>
        <taxon>Pseudomonadota</taxon>
        <taxon>Gammaproteobacteria</taxon>
        <taxon>Chromatiales</taxon>
        <taxon>Chromatiaceae</taxon>
        <taxon>Thiodictyon</taxon>
    </lineage>
</organism>
<comment type="miscellaneous">
    <text evidence="9">The a and c carboxylates of cobyrinate are activated for nucleophilic attack via formation of a phosphorylated intermediate by ATP. CbiA catalyzes first the amidation of the c-carboxylate, and then that of the a-carboxylate.</text>
</comment>
<evidence type="ECO:0000256" key="8">
    <source>
        <dbReference type="ARBA" id="ARBA00022962"/>
    </source>
</evidence>
<dbReference type="Pfam" id="PF01656">
    <property type="entry name" value="CbiA"/>
    <property type="match status" value="1"/>
</dbReference>
<gene>
    <name evidence="9" type="primary">cbiA</name>
    <name evidence="12" type="ORF">THSYN_32050</name>
</gene>
<comment type="similarity">
    <text evidence="9">Belongs to the CobB/CbiA family.</text>
</comment>
<feature type="active site" description="Nucleophile" evidence="9">
    <location>
        <position position="321"/>
    </location>
</feature>
<geneLocation type="plasmid" evidence="13">
    <name>pts485</name>
</geneLocation>
<dbReference type="KEGG" id="tsy:THSYN_32050"/>
<dbReference type="UniPathway" id="UPA00148">
    <property type="reaction ID" value="UER00231"/>
</dbReference>
<dbReference type="InterPro" id="IPR004484">
    <property type="entry name" value="CbiA/CobB_synth"/>
</dbReference>
<evidence type="ECO:0000313" key="12">
    <source>
        <dbReference type="EMBL" id="AUB85548.1"/>
    </source>
</evidence>
<dbReference type="PANTHER" id="PTHR43873:SF1">
    <property type="entry name" value="COBYRINATE A,C-DIAMIDE SYNTHASE"/>
    <property type="match status" value="1"/>
</dbReference>
<dbReference type="InterPro" id="IPR002586">
    <property type="entry name" value="CobQ/CobB/MinD/ParA_Nub-bd_dom"/>
</dbReference>
<dbReference type="RefSeq" id="WP_100923168.1">
    <property type="nucleotide sequence ID" value="NZ_CP020372.1"/>
</dbReference>
<protein>
    <recommendedName>
        <fullName evidence="9">Cobyrinate a,c-diamide synthase</fullName>
        <ecNumber evidence="9">6.3.5.11</ecNumber>
    </recommendedName>
    <alternativeName>
        <fullName evidence="9">Cobyrinic acid a,c-diamide synthetase</fullName>
    </alternativeName>
</protein>
<dbReference type="InterPro" id="IPR027417">
    <property type="entry name" value="P-loop_NTPase"/>
</dbReference>
<accession>A0A2K8UJ22</accession>
<evidence type="ECO:0000256" key="1">
    <source>
        <dbReference type="ARBA" id="ARBA00001946"/>
    </source>
</evidence>
<dbReference type="HAMAP" id="MF_00027">
    <property type="entry name" value="CobB_CbiA"/>
    <property type="match status" value="1"/>
</dbReference>
<dbReference type="CDD" id="cd03130">
    <property type="entry name" value="GATase1_CobB"/>
    <property type="match status" value="1"/>
</dbReference>
<proteinExistence type="inferred from homology"/>
<dbReference type="NCBIfam" id="NF002204">
    <property type="entry name" value="PRK01077.1"/>
    <property type="match status" value="1"/>
</dbReference>
<comment type="function">
    <text evidence="9">Catalyzes the ATP-dependent amidation of the two carboxylate groups at positions a and c of cobyrinate, using either L-glutamine or ammonia as the nitrogen source.</text>
</comment>
<comment type="pathway">
    <text evidence="9">Cofactor biosynthesis; adenosylcobalamin biosynthesis; cob(II)yrinate a,c-diamide from sirohydrochlorin (anaerobic route): step 10/10.</text>
</comment>
<evidence type="ECO:0000313" key="13">
    <source>
        <dbReference type="Proteomes" id="UP000232638"/>
    </source>
</evidence>
<evidence type="ECO:0000259" key="10">
    <source>
        <dbReference type="Pfam" id="PF01656"/>
    </source>
</evidence>
<evidence type="ECO:0000256" key="6">
    <source>
        <dbReference type="ARBA" id="ARBA00022840"/>
    </source>
</evidence>
<keyword evidence="12" id="KW-0614">Plasmid</keyword>
<dbReference type="OrthoDB" id="9764035at2"/>
<dbReference type="Proteomes" id="UP000232638">
    <property type="component" value="Plasmid pTs485"/>
</dbReference>
<dbReference type="GO" id="GO:0005524">
    <property type="term" value="F:ATP binding"/>
    <property type="evidence" value="ECO:0007669"/>
    <property type="project" value="UniProtKB-UniRule"/>
</dbReference>
<feature type="domain" description="CobB/CobQ-like glutamine amidotransferase" evidence="11">
    <location>
        <begin position="239"/>
        <end position="420"/>
    </location>
</feature>
<reference evidence="12 13" key="1">
    <citation type="submission" date="2017-03" db="EMBL/GenBank/DDBJ databases">
        <title>Complete genome sequence of Candidatus 'Thiodictyon syntrophicum' sp. nov. strain Cad16T, a photolithoautotroph purple sulfur bacterium isolated from an alpine meromictic lake.</title>
        <authorList>
            <person name="Luedin S.M."/>
            <person name="Pothier J.F."/>
            <person name="Danza F."/>
            <person name="Storelli N."/>
            <person name="Wittwer M."/>
            <person name="Tonolla M."/>
        </authorList>
    </citation>
    <scope>NUCLEOTIDE SEQUENCE [LARGE SCALE GENOMIC DNA]</scope>
    <source>
        <strain evidence="12 13">Cad16T</strain>
        <plasmid evidence="13">Plasmid pts485</plasmid>
    </source>
</reference>
<dbReference type="PROSITE" id="PS51274">
    <property type="entry name" value="GATASE_COBBQ"/>
    <property type="match status" value="1"/>
</dbReference>
<dbReference type="EC" id="6.3.5.11" evidence="9"/>
<dbReference type="InterPro" id="IPR011698">
    <property type="entry name" value="GATase_3"/>
</dbReference>
<dbReference type="SUPFAM" id="SSF52540">
    <property type="entry name" value="P-loop containing nucleoside triphosphate hydrolases"/>
    <property type="match status" value="1"/>
</dbReference>
<dbReference type="InterPro" id="IPR029062">
    <property type="entry name" value="Class_I_gatase-like"/>
</dbReference>
<feature type="domain" description="CobQ/CobB/MinD/ParA nucleotide binding" evidence="10">
    <location>
        <begin position="9"/>
        <end position="186"/>
    </location>
</feature>
<dbReference type="AlphaFoldDB" id="A0A2K8UJ22"/>
<name>A0A2K8UJ22_9GAMM</name>
<dbReference type="EMBL" id="CP020372">
    <property type="protein sequence ID" value="AUB85548.1"/>
    <property type="molecule type" value="Genomic_DNA"/>
</dbReference>
<evidence type="ECO:0000259" key="11">
    <source>
        <dbReference type="Pfam" id="PF07685"/>
    </source>
</evidence>
<sequence>MSVSCPALFIAAPASGQGKTTVTAGLARLQRRLGRRVRVFKTGPDFLDPMILARAAGAPVYNLDLWMGGEDHCRDLLHRAARAVDLILVEGVMGLYDGEPSGADLAARFELPLLCVIDAAAMAQTFAALAFGLTRFRPGLTTAGVLANRVGGAGHAATLTAKLPADLPFLGTLPRDPGLELPHRHLGLWQADEVADLDARLERIADALARSALADLPAPVAFRPAADPPPPARTLAGRRIAVARDLAFSFLYQANLDTLEAAGAHLCFFSPLADAALPACDALYLPGGYPELYLDRLAANGAMKAAIRAHQAAGRPLLAECGGLLYLLDTLAAVEGDPAPMVGLLPGQARMQPRLANLGLQGVSLPEGQLRGHTFHHSHAQIALEPIARSRALREHGAPESVYRLGRLTASYLHLYFPSNPSAATRLFLP</sequence>
<dbReference type="Gene3D" id="3.40.50.880">
    <property type="match status" value="1"/>
</dbReference>
<comment type="similarity">
    <text evidence="2">Belongs to the CobB/CobQ family. CobQ subfamily.</text>
</comment>
<evidence type="ECO:0000256" key="4">
    <source>
        <dbReference type="ARBA" id="ARBA00022598"/>
    </source>
</evidence>
<dbReference type="SUPFAM" id="SSF52317">
    <property type="entry name" value="Class I glutamine amidotransferase-like"/>
    <property type="match status" value="1"/>
</dbReference>
<dbReference type="PANTHER" id="PTHR43873">
    <property type="entry name" value="COBYRINATE A,C-DIAMIDE SYNTHASE"/>
    <property type="match status" value="1"/>
</dbReference>